<name>A0ABS6K3U9_9FIRM</name>
<proteinExistence type="predicted"/>
<dbReference type="PANTHER" id="PTHR23416">
    <property type="entry name" value="SIALIC ACID SYNTHASE-RELATED"/>
    <property type="match status" value="1"/>
</dbReference>
<evidence type="ECO:0000313" key="2">
    <source>
        <dbReference type="Proteomes" id="UP001314681"/>
    </source>
</evidence>
<dbReference type="InterPro" id="IPR001451">
    <property type="entry name" value="Hexapep"/>
</dbReference>
<dbReference type="GO" id="GO:0016746">
    <property type="term" value="F:acyltransferase activity"/>
    <property type="evidence" value="ECO:0007669"/>
    <property type="project" value="UniProtKB-KW"/>
</dbReference>
<dbReference type="EMBL" id="JAHQCX010000002">
    <property type="protein sequence ID" value="MBU9725195.1"/>
    <property type="molecule type" value="Genomic_DNA"/>
</dbReference>
<dbReference type="Proteomes" id="UP001314681">
    <property type="component" value="Unassembled WGS sequence"/>
</dbReference>
<organism evidence="1 2">
    <name type="scientific">Diplocloster modestus</name>
    <dbReference type="NCBI Taxonomy" id="2850322"/>
    <lineage>
        <taxon>Bacteria</taxon>
        <taxon>Bacillati</taxon>
        <taxon>Bacillota</taxon>
        <taxon>Clostridia</taxon>
        <taxon>Lachnospirales</taxon>
        <taxon>Lachnospiraceae</taxon>
        <taxon>Diplocloster</taxon>
    </lineage>
</organism>
<protein>
    <submittedName>
        <fullName evidence="1">Acyltransferase</fullName>
    </submittedName>
</protein>
<sequence length="126" mass="13872">MINSITGVTIHNQVMISWNVTIYDHNAHSTNSREREQDIRSIYEREISKDNNAVQNWRDHIKDWSVVKSAPVVIHDNVWIGFGCIILKGVTIGEGAVIGAGSIVTHDIPPYTIAAGNPAVLVGKTN</sequence>
<accession>A0ABS6K3U9</accession>
<gene>
    <name evidence="1" type="ORF">KTH90_04120</name>
</gene>
<dbReference type="Gene3D" id="2.160.10.10">
    <property type="entry name" value="Hexapeptide repeat proteins"/>
    <property type="match status" value="1"/>
</dbReference>
<keyword evidence="2" id="KW-1185">Reference proteome</keyword>
<dbReference type="CDD" id="cd04647">
    <property type="entry name" value="LbH_MAT_like"/>
    <property type="match status" value="1"/>
</dbReference>
<keyword evidence="1" id="KW-0808">Transferase</keyword>
<comment type="caution">
    <text evidence="1">The sequence shown here is derived from an EMBL/GenBank/DDBJ whole genome shotgun (WGS) entry which is preliminary data.</text>
</comment>
<reference evidence="1 2" key="1">
    <citation type="submission" date="2021-06" db="EMBL/GenBank/DDBJ databases">
        <title>Description of novel taxa of the family Lachnospiraceae.</title>
        <authorList>
            <person name="Chaplin A.V."/>
            <person name="Sokolova S.R."/>
            <person name="Pikina A.P."/>
            <person name="Korzhanova M."/>
            <person name="Belova V."/>
            <person name="Korostin D."/>
            <person name="Efimov B.A."/>
        </authorList>
    </citation>
    <scope>NUCLEOTIDE SEQUENCE [LARGE SCALE GENOMIC DNA]</scope>
    <source>
        <strain evidence="1 2">ASD4241</strain>
    </source>
</reference>
<keyword evidence="1" id="KW-0012">Acyltransferase</keyword>
<dbReference type="Pfam" id="PF00132">
    <property type="entry name" value="Hexapep"/>
    <property type="match status" value="1"/>
</dbReference>
<dbReference type="SUPFAM" id="SSF51161">
    <property type="entry name" value="Trimeric LpxA-like enzymes"/>
    <property type="match status" value="1"/>
</dbReference>
<dbReference type="InterPro" id="IPR051159">
    <property type="entry name" value="Hexapeptide_acetyltransf"/>
</dbReference>
<dbReference type="InterPro" id="IPR011004">
    <property type="entry name" value="Trimer_LpxA-like_sf"/>
</dbReference>
<evidence type="ECO:0000313" key="1">
    <source>
        <dbReference type="EMBL" id="MBU9725195.1"/>
    </source>
</evidence>